<evidence type="ECO:0000256" key="1">
    <source>
        <dbReference type="SAM" id="MobiDB-lite"/>
    </source>
</evidence>
<dbReference type="Pfam" id="PF12298">
    <property type="entry name" value="Bot1p"/>
    <property type="match status" value="1"/>
</dbReference>
<sequence>MSSYPIITIAGPSRLTKAVQLPRAVPPLLHSFHPWTHSSRRSATTSSSAESVSDTRSRGRGNRAGPVPKSRQEWESDFASIFHSSPRGRKARWLGDSVPYPGNPTFKPPPPLSNELQDSIHAELRTGAKTVGQIADRFNVSKARIEAIRKLKGVEEEYIRQGMPLQYAFLQGMQPLLGVAPAFRSPRRASSSVENEAAEREMIQLRHEDTTATLERDEESRFEAGIGGGGSFGDRVAQRGAEGLERTVWEFRGEDEVVEAMASEQAGRRAEEVGKGTETEAEEDRAVRPVTVKGSVEGVRMSADEAASESETGSIRFVDMSSNDAPWSSIGRKKSKSGNKSKSR</sequence>
<dbReference type="OrthoDB" id="10052321at2759"/>
<protein>
    <recommendedName>
        <fullName evidence="4">Eukaryotic mitochondrial regulator protein-domain-containing protein</fullName>
    </recommendedName>
</protein>
<proteinExistence type="predicted"/>
<evidence type="ECO:0000313" key="2">
    <source>
        <dbReference type="EMBL" id="RXK35672.1"/>
    </source>
</evidence>
<name>A0A4Q1BA81_TREME</name>
<dbReference type="Proteomes" id="UP000289152">
    <property type="component" value="Unassembled WGS sequence"/>
</dbReference>
<organism evidence="2 3">
    <name type="scientific">Tremella mesenterica</name>
    <name type="common">Jelly fungus</name>
    <dbReference type="NCBI Taxonomy" id="5217"/>
    <lineage>
        <taxon>Eukaryota</taxon>
        <taxon>Fungi</taxon>
        <taxon>Dikarya</taxon>
        <taxon>Basidiomycota</taxon>
        <taxon>Agaricomycotina</taxon>
        <taxon>Tremellomycetes</taxon>
        <taxon>Tremellales</taxon>
        <taxon>Tremellaceae</taxon>
        <taxon>Tremella</taxon>
    </lineage>
</organism>
<feature type="region of interest" description="Disordered" evidence="1">
    <location>
        <begin position="260"/>
        <end position="344"/>
    </location>
</feature>
<keyword evidence="3" id="KW-1185">Reference proteome</keyword>
<accession>A0A4Q1BA81</accession>
<feature type="compositionally biased region" description="Low complexity" evidence="1">
    <location>
        <begin position="41"/>
        <end position="54"/>
    </location>
</feature>
<feature type="compositionally biased region" description="Basic residues" evidence="1">
    <location>
        <begin position="331"/>
        <end position="344"/>
    </location>
</feature>
<comment type="caution">
    <text evidence="2">The sequence shown here is derived from an EMBL/GenBank/DDBJ whole genome shotgun (WGS) entry which is preliminary data.</text>
</comment>
<gene>
    <name evidence="2" type="ORF">M231_07045</name>
</gene>
<dbReference type="VEuPathDB" id="FungiDB:TREMEDRAFT_44358"/>
<feature type="region of interest" description="Disordered" evidence="1">
    <location>
        <begin position="30"/>
        <end position="76"/>
    </location>
</feature>
<dbReference type="InParanoid" id="A0A4Q1BA81"/>
<dbReference type="EMBL" id="SDIL01000126">
    <property type="protein sequence ID" value="RXK35672.1"/>
    <property type="molecule type" value="Genomic_DNA"/>
</dbReference>
<dbReference type="GO" id="GO:0032543">
    <property type="term" value="P:mitochondrial translation"/>
    <property type="evidence" value="ECO:0007669"/>
    <property type="project" value="TreeGrafter"/>
</dbReference>
<dbReference type="AlphaFoldDB" id="A0A4Q1BA81"/>
<dbReference type="GO" id="GO:0003735">
    <property type="term" value="F:structural constituent of ribosome"/>
    <property type="evidence" value="ECO:0007669"/>
    <property type="project" value="TreeGrafter"/>
</dbReference>
<evidence type="ECO:0000313" key="3">
    <source>
        <dbReference type="Proteomes" id="UP000289152"/>
    </source>
</evidence>
<dbReference type="PANTHER" id="PTHR28158:SF1">
    <property type="entry name" value="SMALL RIBOSOMAL SUBUNIT PROTEIN MS45"/>
    <property type="match status" value="1"/>
</dbReference>
<dbReference type="InterPro" id="IPR021036">
    <property type="entry name" value="Ribosomal_mS45"/>
</dbReference>
<reference evidence="2 3" key="1">
    <citation type="submission" date="2016-06" db="EMBL/GenBank/DDBJ databases">
        <title>Evolution of pathogenesis and genome organization in the Tremellales.</title>
        <authorList>
            <person name="Cuomo C."/>
            <person name="Litvintseva A."/>
            <person name="Heitman J."/>
            <person name="Chen Y."/>
            <person name="Sun S."/>
            <person name="Springer D."/>
            <person name="Dromer F."/>
            <person name="Young S."/>
            <person name="Zeng Q."/>
            <person name="Chapman S."/>
            <person name="Gujja S."/>
            <person name="Saif S."/>
            <person name="Birren B."/>
        </authorList>
    </citation>
    <scope>NUCLEOTIDE SEQUENCE [LARGE SCALE GENOMIC DNA]</scope>
    <source>
        <strain evidence="2 3">ATCC 28783</strain>
    </source>
</reference>
<dbReference type="PANTHER" id="PTHR28158">
    <property type="entry name" value="37S RIBOSOMAL PROTEIN S35, MITOCHONDRIAL"/>
    <property type="match status" value="1"/>
</dbReference>
<feature type="compositionally biased region" description="Basic and acidic residues" evidence="1">
    <location>
        <begin position="266"/>
        <end position="278"/>
    </location>
</feature>
<evidence type="ECO:0008006" key="4">
    <source>
        <dbReference type="Google" id="ProtNLM"/>
    </source>
</evidence>
<dbReference type="GO" id="GO:0005763">
    <property type="term" value="C:mitochondrial small ribosomal subunit"/>
    <property type="evidence" value="ECO:0007669"/>
    <property type="project" value="TreeGrafter"/>
</dbReference>